<dbReference type="GO" id="GO:0005829">
    <property type="term" value="C:cytosol"/>
    <property type="evidence" value="ECO:0007669"/>
    <property type="project" value="TreeGrafter"/>
</dbReference>
<dbReference type="GO" id="GO:0051083">
    <property type="term" value="P:'de novo' cotranslational protein folding"/>
    <property type="evidence" value="ECO:0007669"/>
    <property type="project" value="TreeGrafter"/>
</dbReference>
<protein>
    <submittedName>
        <fullName evidence="1">Uncharacterized protein</fullName>
    </submittedName>
</protein>
<dbReference type="GO" id="GO:0051879">
    <property type="term" value="F:Hsp90 protein binding"/>
    <property type="evidence" value="ECO:0007669"/>
    <property type="project" value="TreeGrafter"/>
</dbReference>
<reference evidence="1 2" key="1">
    <citation type="journal article" date="2015" name="Genome Biol. Evol.">
        <title>Comparative Genomics of a Bacterivorous Green Alga Reveals Evolutionary Causalities and Consequences of Phago-Mixotrophic Mode of Nutrition.</title>
        <authorList>
            <person name="Burns J.A."/>
            <person name="Paasch A."/>
            <person name="Narechania A."/>
            <person name="Kim E."/>
        </authorList>
    </citation>
    <scope>NUCLEOTIDE SEQUENCE [LARGE SCALE GENOMIC DNA]</scope>
    <source>
        <strain evidence="1 2">PLY_AMNH</strain>
    </source>
</reference>
<dbReference type="InterPro" id="IPR051970">
    <property type="entry name" value="TEL2_Regulation"/>
</dbReference>
<sequence>MPATVAAAWLLPMMPSLEPKKRNEPPDLLGQDFLVLGHLLLTLATFVEASGAVGAATPLMAGELLKLLQVDRIARHKEAFVRRCVICAAGKVLAALAPSTLQVLLVDGDTAIKSGVEWIERCIGEMARHDTDEECRILAIGCLQLLASLAQNSFARLSSVDDSMHSSLNRMLTL</sequence>
<name>A0AAE0GEZ5_9CHLO</name>
<organism evidence="1 2">
    <name type="scientific">Cymbomonas tetramitiformis</name>
    <dbReference type="NCBI Taxonomy" id="36881"/>
    <lineage>
        <taxon>Eukaryota</taxon>
        <taxon>Viridiplantae</taxon>
        <taxon>Chlorophyta</taxon>
        <taxon>Pyramimonadophyceae</taxon>
        <taxon>Pyramimonadales</taxon>
        <taxon>Pyramimonadaceae</taxon>
        <taxon>Cymbomonas</taxon>
    </lineage>
</organism>
<dbReference type="Proteomes" id="UP001190700">
    <property type="component" value="Unassembled WGS sequence"/>
</dbReference>
<gene>
    <name evidence="1" type="ORF">CYMTET_15139</name>
</gene>
<dbReference type="EMBL" id="LGRX02006373">
    <property type="protein sequence ID" value="KAK3276817.1"/>
    <property type="molecule type" value="Genomic_DNA"/>
</dbReference>
<dbReference type="PANTHER" id="PTHR15830">
    <property type="entry name" value="TELOMERE LENGTH REGULATION PROTEIN TEL2 FAMILY MEMBER"/>
    <property type="match status" value="1"/>
</dbReference>
<accession>A0AAE0GEZ5</accession>
<evidence type="ECO:0000313" key="1">
    <source>
        <dbReference type="EMBL" id="KAK3276817.1"/>
    </source>
</evidence>
<dbReference type="GO" id="GO:0042162">
    <property type="term" value="F:telomeric DNA binding"/>
    <property type="evidence" value="ECO:0007669"/>
    <property type="project" value="TreeGrafter"/>
</dbReference>
<dbReference type="AlphaFoldDB" id="A0AAE0GEZ5"/>
<comment type="caution">
    <text evidence="1">The sequence shown here is derived from an EMBL/GenBank/DDBJ whole genome shotgun (WGS) entry which is preliminary data.</text>
</comment>
<evidence type="ECO:0000313" key="2">
    <source>
        <dbReference type="Proteomes" id="UP001190700"/>
    </source>
</evidence>
<dbReference type="PANTHER" id="PTHR15830:SF10">
    <property type="entry name" value="TELOMERE LENGTH REGULATION PROTEIN TEL2 HOMOLOG"/>
    <property type="match status" value="1"/>
</dbReference>
<proteinExistence type="predicted"/>
<keyword evidence="2" id="KW-1185">Reference proteome</keyword>